<organism evidence="3 4">
    <name type="scientific">Cyanidium caldarium</name>
    <name type="common">Red alga</name>
    <dbReference type="NCBI Taxonomy" id="2771"/>
    <lineage>
        <taxon>Eukaryota</taxon>
        <taxon>Rhodophyta</taxon>
        <taxon>Bangiophyceae</taxon>
        <taxon>Cyanidiales</taxon>
        <taxon>Cyanidiaceae</taxon>
        <taxon>Cyanidium</taxon>
    </lineage>
</organism>
<dbReference type="AlphaFoldDB" id="A0AAV9IPB1"/>
<feature type="compositionally biased region" description="Basic residues" evidence="1">
    <location>
        <begin position="18"/>
        <end position="28"/>
    </location>
</feature>
<dbReference type="GO" id="GO:0003735">
    <property type="term" value="F:structural constituent of ribosome"/>
    <property type="evidence" value="ECO:0007669"/>
    <property type="project" value="TreeGrafter"/>
</dbReference>
<dbReference type="GO" id="GO:0006412">
    <property type="term" value="P:translation"/>
    <property type="evidence" value="ECO:0007669"/>
    <property type="project" value="TreeGrafter"/>
</dbReference>
<dbReference type="Pfam" id="PF00575">
    <property type="entry name" value="S1"/>
    <property type="match status" value="1"/>
</dbReference>
<dbReference type="PANTHER" id="PTHR10724">
    <property type="entry name" value="30S RIBOSOMAL PROTEIN S1"/>
    <property type="match status" value="1"/>
</dbReference>
<feature type="domain" description="S1 motif" evidence="2">
    <location>
        <begin position="201"/>
        <end position="270"/>
    </location>
</feature>
<dbReference type="InterPro" id="IPR012340">
    <property type="entry name" value="NA-bd_OB-fold"/>
</dbReference>
<dbReference type="Proteomes" id="UP001301350">
    <property type="component" value="Unassembled WGS sequence"/>
</dbReference>
<evidence type="ECO:0000256" key="1">
    <source>
        <dbReference type="SAM" id="MobiDB-lite"/>
    </source>
</evidence>
<accession>A0AAV9IPB1</accession>
<name>A0AAV9IPB1_CYACA</name>
<dbReference type="SUPFAM" id="SSF50249">
    <property type="entry name" value="Nucleic acid-binding proteins"/>
    <property type="match status" value="2"/>
</dbReference>
<evidence type="ECO:0000313" key="3">
    <source>
        <dbReference type="EMBL" id="KAK4534084.1"/>
    </source>
</evidence>
<comment type="caution">
    <text evidence="3">The sequence shown here is derived from an EMBL/GenBank/DDBJ whole genome shotgun (WGS) entry which is preliminary data.</text>
</comment>
<dbReference type="SMART" id="SM00316">
    <property type="entry name" value="S1"/>
    <property type="match status" value="2"/>
</dbReference>
<feature type="region of interest" description="Disordered" evidence="1">
    <location>
        <begin position="68"/>
        <end position="103"/>
    </location>
</feature>
<dbReference type="Gene3D" id="2.40.50.140">
    <property type="entry name" value="Nucleic acid-binding proteins"/>
    <property type="match status" value="2"/>
</dbReference>
<feature type="region of interest" description="Disordered" evidence="1">
    <location>
        <begin position="1"/>
        <end position="28"/>
    </location>
</feature>
<dbReference type="InterPro" id="IPR003029">
    <property type="entry name" value="S1_domain"/>
</dbReference>
<sequence length="276" mass="30424">MGDSAPGRFGERRDGLRSRRPPMKLRRRPLQYNLTDLREGQKLEGTVVSVVPYGAFVDCGAFYTDQMDEADAPPASPAAAAANGASDDAVAAERGGSESAQAPTPFDGLVHIRDFSYDFVLSPHNMVSLGDNVTVYVKYADIANHKLALSFLPPIDAPPSEKGLTPSSRDLYAVSETPDGRRNYEYADADKRRAVGSFNLDDEVRGVVRRVTNFGAFLDVGAEVDAFLHVSDMWGRQPRRTLEFLKIGQVVRARVCEVNQTMRRLRLRALTSTDEQ</sequence>
<gene>
    <name evidence="3" type="ORF">CDCA_CDCA01G0109</name>
</gene>
<protein>
    <recommendedName>
        <fullName evidence="2">S1 motif domain-containing protein</fullName>
    </recommendedName>
</protein>
<dbReference type="GO" id="GO:0003729">
    <property type="term" value="F:mRNA binding"/>
    <property type="evidence" value="ECO:0007669"/>
    <property type="project" value="TreeGrafter"/>
</dbReference>
<keyword evidence="4" id="KW-1185">Reference proteome</keyword>
<dbReference type="PROSITE" id="PS50126">
    <property type="entry name" value="S1"/>
    <property type="match status" value="2"/>
</dbReference>
<evidence type="ECO:0000259" key="2">
    <source>
        <dbReference type="PROSITE" id="PS50126"/>
    </source>
</evidence>
<reference evidence="3 4" key="1">
    <citation type="submission" date="2022-07" db="EMBL/GenBank/DDBJ databases">
        <title>Genome-wide signatures of adaptation to extreme environments.</title>
        <authorList>
            <person name="Cho C.H."/>
            <person name="Yoon H.S."/>
        </authorList>
    </citation>
    <scope>NUCLEOTIDE SEQUENCE [LARGE SCALE GENOMIC DNA]</scope>
    <source>
        <strain evidence="3 4">DBV 063 E5</strain>
    </source>
</reference>
<feature type="domain" description="S1 motif" evidence="2">
    <location>
        <begin position="40"/>
        <end position="152"/>
    </location>
</feature>
<dbReference type="InterPro" id="IPR050437">
    <property type="entry name" value="Ribos_protein_bS1-like"/>
</dbReference>
<evidence type="ECO:0000313" key="4">
    <source>
        <dbReference type="Proteomes" id="UP001301350"/>
    </source>
</evidence>
<feature type="compositionally biased region" description="Low complexity" evidence="1">
    <location>
        <begin position="77"/>
        <end position="89"/>
    </location>
</feature>
<proteinExistence type="predicted"/>
<dbReference type="EMBL" id="JANCYW010000001">
    <property type="protein sequence ID" value="KAK4534084.1"/>
    <property type="molecule type" value="Genomic_DNA"/>
</dbReference>